<proteinExistence type="predicted"/>
<dbReference type="Proteomes" id="UP000001396">
    <property type="component" value="Unassembled WGS sequence"/>
</dbReference>
<reference evidence="2 3" key="1">
    <citation type="journal article" date="2011" name="Genome Res.">
        <title>Phylogeny-wide analysis of social amoeba genomes highlights ancient origins for complex intercellular communication.</title>
        <authorList>
            <person name="Heidel A.J."/>
            <person name="Lawal H.M."/>
            <person name="Felder M."/>
            <person name="Schilde C."/>
            <person name="Helps N.R."/>
            <person name="Tunggal B."/>
            <person name="Rivero F."/>
            <person name="John U."/>
            <person name="Schleicher M."/>
            <person name="Eichinger L."/>
            <person name="Platzer M."/>
            <person name="Noegel A.A."/>
            <person name="Schaap P."/>
            <person name="Gloeckner G."/>
        </authorList>
    </citation>
    <scope>NUCLEOTIDE SEQUENCE [LARGE SCALE GENOMIC DNA]</scope>
    <source>
        <strain evidence="3">ATCC 26659 / Pp 5 / PN500</strain>
    </source>
</reference>
<feature type="transmembrane region" description="Helical" evidence="1">
    <location>
        <begin position="88"/>
        <end position="107"/>
    </location>
</feature>
<evidence type="ECO:0000313" key="3">
    <source>
        <dbReference type="Proteomes" id="UP000001396"/>
    </source>
</evidence>
<keyword evidence="1" id="KW-0812">Transmembrane</keyword>
<evidence type="ECO:0000256" key="1">
    <source>
        <dbReference type="SAM" id="Phobius"/>
    </source>
</evidence>
<keyword evidence="1" id="KW-1133">Transmembrane helix</keyword>
<gene>
    <name evidence="2" type="ORF">PPL_01490</name>
</gene>
<comment type="caution">
    <text evidence="2">The sequence shown here is derived from an EMBL/GenBank/DDBJ whole genome shotgun (WGS) entry which is preliminary data.</text>
</comment>
<keyword evidence="3" id="KW-1185">Reference proteome</keyword>
<dbReference type="GeneID" id="31357018"/>
<protein>
    <submittedName>
        <fullName evidence="2">Uncharacterized protein</fullName>
    </submittedName>
</protein>
<dbReference type="EMBL" id="ADBJ01000007">
    <property type="protein sequence ID" value="EFA85532.1"/>
    <property type="molecule type" value="Genomic_DNA"/>
</dbReference>
<dbReference type="RefSeq" id="XP_020437640.1">
    <property type="nucleotide sequence ID" value="XM_020572497.1"/>
</dbReference>
<dbReference type="AlphaFoldDB" id="D3AZE9"/>
<evidence type="ECO:0000313" key="2">
    <source>
        <dbReference type="EMBL" id="EFA85532.1"/>
    </source>
</evidence>
<name>D3AZE9_HETP5</name>
<feature type="transmembrane region" description="Helical" evidence="1">
    <location>
        <begin position="113"/>
        <end position="134"/>
    </location>
</feature>
<sequence>MDKFNSLFESDIKDFGPCIGIDNEIHIHQEWPHLLHLFGLRLRTFPTVGQFKYDGRLKPFMSENEFDGLLRDLESTTNQEIYRTILQVGRIAFVVNLIALCLFLAMITSKHIILSYISIGLAGLCVSIRTAKIIETYNQRYKDKGLVFEFKAINCVKDHESNAFIIRLPLNPVDFQGSVELSHISDQDYYSDRSPLINKY</sequence>
<dbReference type="InParanoid" id="D3AZE9"/>
<organism evidence="2 3">
    <name type="scientific">Heterostelium pallidum (strain ATCC 26659 / Pp 5 / PN500)</name>
    <name type="common">Cellular slime mold</name>
    <name type="synonym">Polysphondylium pallidum</name>
    <dbReference type="NCBI Taxonomy" id="670386"/>
    <lineage>
        <taxon>Eukaryota</taxon>
        <taxon>Amoebozoa</taxon>
        <taxon>Evosea</taxon>
        <taxon>Eumycetozoa</taxon>
        <taxon>Dictyostelia</taxon>
        <taxon>Acytosteliales</taxon>
        <taxon>Acytosteliaceae</taxon>
        <taxon>Heterostelium</taxon>
    </lineage>
</organism>
<accession>D3AZE9</accession>
<keyword evidence="1" id="KW-0472">Membrane</keyword>